<feature type="compositionally biased region" description="Low complexity" evidence="1">
    <location>
        <begin position="44"/>
        <end position="53"/>
    </location>
</feature>
<sequence length="531" mass="58315">MSKGKRSGGSHKRGTEHGTRKPKEKRAGAEPSADAGPARDQGSAAAPAAVRRPPGQRLWDMPYSAPAPRMINPAIGLHNLVARAGHNAGYDIDLTLLDAPDHRMIRSGVLLAHRVLDERGEWYLGAPDWVPLLPKERIDPMGQGDLPQELADMIRPFRRRAALGPVAALRCERREFALRDDHGTTMALLRDDKVTVRRGGLTTARYREVMMTPIGPGLTEEQDYWLGQVLGSAGATRVERFPRLVNRLGAPANGLTDYPEPAPVDASTPFGAFVTSVLSRRLRQILHADLALQADQPTAAADLVVAASQLRREIRSIAPALQNDLISDLDEELGWLAAEAAEADGLGADDRLKAKLRSERYLALLERLVSACRTSRTGEARRQRTDDVLERMLDREWRRLGKAADQLRGDPSSEAWAEARATLEDLTRTCDLVEEIEPGRFDQLRPRLDTTAELLAEAARRASIVQLSRARAAEVTPVEAFELGRRYEHELAEARAAREAFSTKWAKTAKKLSPLRADAARPGSGSAKPAP</sequence>
<evidence type="ECO:0000259" key="2">
    <source>
        <dbReference type="PROSITE" id="PS51708"/>
    </source>
</evidence>
<dbReference type="Gene3D" id="1.40.20.10">
    <property type="entry name" value="CHAD domain"/>
    <property type="match status" value="1"/>
</dbReference>
<evidence type="ECO:0000313" key="3">
    <source>
        <dbReference type="EMBL" id="GAA3630901.1"/>
    </source>
</evidence>
<organism evidence="3 4">
    <name type="scientific">Microlunatus ginsengisoli</name>
    <dbReference type="NCBI Taxonomy" id="363863"/>
    <lineage>
        <taxon>Bacteria</taxon>
        <taxon>Bacillati</taxon>
        <taxon>Actinomycetota</taxon>
        <taxon>Actinomycetes</taxon>
        <taxon>Propionibacteriales</taxon>
        <taxon>Propionibacteriaceae</taxon>
        <taxon>Microlunatus</taxon>
    </lineage>
</organism>
<feature type="compositionally biased region" description="Basic and acidic residues" evidence="1">
    <location>
        <begin position="13"/>
        <end position="28"/>
    </location>
</feature>
<keyword evidence="4" id="KW-1185">Reference proteome</keyword>
<feature type="compositionally biased region" description="Basic residues" evidence="1">
    <location>
        <begin position="1"/>
        <end position="12"/>
    </location>
</feature>
<accession>A0ABP7AEQ3</accession>
<comment type="caution">
    <text evidence="3">The sequence shown here is derived from an EMBL/GenBank/DDBJ whole genome shotgun (WGS) entry which is preliminary data.</text>
</comment>
<evidence type="ECO:0000256" key="1">
    <source>
        <dbReference type="SAM" id="MobiDB-lite"/>
    </source>
</evidence>
<proteinExistence type="predicted"/>
<dbReference type="InterPro" id="IPR007899">
    <property type="entry name" value="CHAD_dom"/>
</dbReference>
<dbReference type="EMBL" id="BAABAB010000027">
    <property type="protein sequence ID" value="GAA3630901.1"/>
    <property type="molecule type" value="Genomic_DNA"/>
</dbReference>
<dbReference type="PROSITE" id="PS51708">
    <property type="entry name" value="CHAD"/>
    <property type="match status" value="1"/>
</dbReference>
<feature type="region of interest" description="Disordered" evidence="1">
    <location>
        <begin position="1"/>
        <end position="59"/>
    </location>
</feature>
<dbReference type="RefSeq" id="WP_344807269.1">
    <property type="nucleotide sequence ID" value="NZ_BAABAB010000027.1"/>
</dbReference>
<evidence type="ECO:0000313" key="4">
    <source>
        <dbReference type="Proteomes" id="UP001501490"/>
    </source>
</evidence>
<name>A0ABP7AEQ3_9ACTN</name>
<feature type="region of interest" description="Disordered" evidence="1">
    <location>
        <begin position="512"/>
        <end position="531"/>
    </location>
</feature>
<dbReference type="InterPro" id="IPR038186">
    <property type="entry name" value="CHAD_dom_sf"/>
</dbReference>
<protein>
    <recommendedName>
        <fullName evidence="2">CHAD domain-containing protein</fullName>
    </recommendedName>
</protein>
<dbReference type="Proteomes" id="UP001501490">
    <property type="component" value="Unassembled WGS sequence"/>
</dbReference>
<gene>
    <name evidence="3" type="ORF">GCM10022236_36780</name>
</gene>
<feature type="domain" description="CHAD" evidence="2">
    <location>
        <begin position="267"/>
        <end position="510"/>
    </location>
</feature>
<reference evidence="4" key="1">
    <citation type="journal article" date="2019" name="Int. J. Syst. Evol. Microbiol.">
        <title>The Global Catalogue of Microorganisms (GCM) 10K type strain sequencing project: providing services to taxonomists for standard genome sequencing and annotation.</title>
        <authorList>
            <consortium name="The Broad Institute Genomics Platform"/>
            <consortium name="The Broad Institute Genome Sequencing Center for Infectious Disease"/>
            <person name="Wu L."/>
            <person name="Ma J."/>
        </authorList>
    </citation>
    <scope>NUCLEOTIDE SEQUENCE [LARGE SCALE GENOMIC DNA]</scope>
    <source>
        <strain evidence="4">JCM 16929</strain>
    </source>
</reference>